<reference evidence="2" key="1">
    <citation type="submission" date="2023-03" db="EMBL/GenBank/DDBJ databases">
        <title>Massive genome expansion in bonnet fungi (Mycena s.s.) driven by repeated elements and novel gene families across ecological guilds.</title>
        <authorList>
            <consortium name="Lawrence Berkeley National Laboratory"/>
            <person name="Harder C.B."/>
            <person name="Miyauchi S."/>
            <person name="Viragh M."/>
            <person name="Kuo A."/>
            <person name="Thoen E."/>
            <person name="Andreopoulos B."/>
            <person name="Lu D."/>
            <person name="Skrede I."/>
            <person name="Drula E."/>
            <person name="Henrissat B."/>
            <person name="Morin E."/>
            <person name="Kohler A."/>
            <person name="Barry K."/>
            <person name="LaButti K."/>
            <person name="Morin E."/>
            <person name="Salamov A."/>
            <person name="Lipzen A."/>
            <person name="Mereny Z."/>
            <person name="Hegedus B."/>
            <person name="Baldrian P."/>
            <person name="Stursova M."/>
            <person name="Weitz H."/>
            <person name="Taylor A."/>
            <person name="Grigoriev I.V."/>
            <person name="Nagy L.G."/>
            <person name="Martin F."/>
            <person name="Kauserud H."/>
        </authorList>
    </citation>
    <scope>NUCLEOTIDE SEQUENCE</scope>
    <source>
        <strain evidence="2">CBHHK188m</strain>
    </source>
</reference>
<evidence type="ECO:0000313" key="3">
    <source>
        <dbReference type="Proteomes" id="UP001215280"/>
    </source>
</evidence>
<keyword evidence="3" id="KW-1185">Reference proteome</keyword>
<proteinExistence type="predicted"/>
<comment type="caution">
    <text evidence="2">The sequence shown here is derived from an EMBL/GenBank/DDBJ whole genome shotgun (WGS) entry which is preliminary data.</text>
</comment>
<evidence type="ECO:0000256" key="1">
    <source>
        <dbReference type="SAM" id="MobiDB-lite"/>
    </source>
</evidence>
<feature type="compositionally biased region" description="Polar residues" evidence="1">
    <location>
        <begin position="205"/>
        <end position="218"/>
    </location>
</feature>
<feature type="region of interest" description="Disordered" evidence="1">
    <location>
        <begin position="205"/>
        <end position="232"/>
    </location>
</feature>
<organism evidence="2 3">
    <name type="scientific">Mycena maculata</name>
    <dbReference type="NCBI Taxonomy" id="230809"/>
    <lineage>
        <taxon>Eukaryota</taxon>
        <taxon>Fungi</taxon>
        <taxon>Dikarya</taxon>
        <taxon>Basidiomycota</taxon>
        <taxon>Agaricomycotina</taxon>
        <taxon>Agaricomycetes</taxon>
        <taxon>Agaricomycetidae</taxon>
        <taxon>Agaricales</taxon>
        <taxon>Marasmiineae</taxon>
        <taxon>Mycenaceae</taxon>
        <taxon>Mycena</taxon>
    </lineage>
</organism>
<gene>
    <name evidence="2" type="ORF">DFH07DRAFT_38311</name>
</gene>
<dbReference type="Proteomes" id="UP001215280">
    <property type="component" value="Unassembled WGS sequence"/>
</dbReference>
<evidence type="ECO:0000313" key="2">
    <source>
        <dbReference type="EMBL" id="KAJ7742679.1"/>
    </source>
</evidence>
<dbReference type="AlphaFoldDB" id="A0AAD7IGM1"/>
<dbReference type="EMBL" id="JARJLG010000116">
    <property type="protein sequence ID" value="KAJ7742679.1"/>
    <property type="molecule type" value="Genomic_DNA"/>
</dbReference>
<accession>A0AAD7IGM1</accession>
<sequence length="232" mass="26621">MTVEIYHTQAFPEYYAARDEADRSLIRAPFYDMNPGQTSDLYTELFTFLKDNHKKDSPHGIYARLFEELGVEDPDEMAGRFFAKPPRLIIAQIQRREHSCHFRVDDLADTIFLASNIWLTWARLLYTDPGSFQAMSAREVVKATIVHELAHCAVSFVSLCSSIPTLIFFVEHRRHVESAFQSHCATTPERQRRSAGYFPAYLTTSKRTSSAGNPRETQSSMGRSRWRSRGMG</sequence>
<protein>
    <submittedName>
        <fullName evidence="2">Uncharacterized protein</fullName>
    </submittedName>
</protein>
<name>A0AAD7IGM1_9AGAR</name>